<dbReference type="Pfam" id="PF04266">
    <property type="entry name" value="ASCH"/>
    <property type="match status" value="1"/>
</dbReference>
<dbReference type="STRING" id="560819.SAMN05428998_102108"/>
<evidence type="ECO:0000313" key="3">
    <source>
        <dbReference type="Proteomes" id="UP000192917"/>
    </source>
</evidence>
<dbReference type="PANTHER" id="PTHR39203:SF1">
    <property type="entry name" value="CYTOPLASMIC PROTEIN"/>
    <property type="match status" value="1"/>
</dbReference>
<organism evidence="2 3">
    <name type="scientific">Tistlia consotensis USBA 355</name>
    <dbReference type="NCBI Taxonomy" id="560819"/>
    <lineage>
        <taxon>Bacteria</taxon>
        <taxon>Pseudomonadati</taxon>
        <taxon>Pseudomonadota</taxon>
        <taxon>Alphaproteobacteria</taxon>
        <taxon>Rhodospirillales</taxon>
        <taxon>Rhodovibrionaceae</taxon>
        <taxon>Tistlia</taxon>
    </lineage>
</organism>
<protein>
    <submittedName>
        <fullName evidence="2">Uncharacterized protein YhfF</fullName>
    </submittedName>
</protein>
<dbReference type="EMBL" id="FWZX01000002">
    <property type="protein sequence ID" value="SME97780.1"/>
    <property type="molecule type" value="Genomic_DNA"/>
</dbReference>
<feature type="domain" description="ASCH" evidence="1">
    <location>
        <begin position="30"/>
        <end position="153"/>
    </location>
</feature>
<name>A0A1Y6BDB1_9PROT</name>
<dbReference type="Proteomes" id="UP000192917">
    <property type="component" value="Unassembled WGS sequence"/>
</dbReference>
<dbReference type="AlphaFoldDB" id="A0A1Y6BDB1"/>
<proteinExistence type="predicted"/>
<reference evidence="2 3" key="1">
    <citation type="submission" date="2017-04" db="EMBL/GenBank/DDBJ databases">
        <authorList>
            <person name="Afonso C.L."/>
            <person name="Miller P.J."/>
            <person name="Scott M.A."/>
            <person name="Spackman E."/>
            <person name="Goraichik I."/>
            <person name="Dimitrov K.M."/>
            <person name="Suarez D.L."/>
            <person name="Swayne D.E."/>
        </authorList>
    </citation>
    <scope>NUCLEOTIDE SEQUENCE [LARGE SCALE GENOMIC DNA]</scope>
    <source>
        <strain evidence="2 3">USBA 355</strain>
    </source>
</reference>
<evidence type="ECO:0000313" key="2">
    <source>
        <dbReference type="EMBL" id="SME97780.1"/>
    </source>
</evidence>
<keyword evidence="3" id="KW-1185">Reference proteome</keyword>
<dbReference type="InterPro" id="IPR009326">
    <property type="entry name" value="DUF984"/>
</dbReference>
<sequence>MGKKTPLTDAFWRAYCERAEVAASSRYDVVVMADTPHDSAELWALIAIGRKRAIASLFSDFGPGKDPLPEVGGHVVVIDENGAPCGIWRTTEVRVGRLDSVDERFALDEGEGEGTVAWWLDVYRRYFRRQGEREGFEMHDGIATVFERFTVVWPPDIADPPARAGRGG</sequence>
<dbReference type="InterPro" id="IPR007374">
    <property type="entry name" value="ASCH_domain"/>
</dbReference>
<dbReference type="Gene3D" id="3.10.400.10">
    <property type="entry name" value="Sulfate adenylyltransferase"/>
    <property type="match status" value="1"/>
</dbReference>
<evidence type="ECO:0000259" key="1">
    <source>
        <dbReference type="SMART" id="SM01022"/>
    </source>
</evidence>
<accession>A0A1Y6BDB1</accession>
<dbReference type="InterPro" id="IPR015947">
    <property type="entry name" value="PUA-like_sf"/>
</dbReference>
<dbReference type="RefSeq" id="WP_085121188.1">
    <property type="nucleotide sequence ID" value="NZ_FWZX01000002.1"/>
</dbReference>
<dbReference type="SMART" id="SM01022">
    <property type="entry name" value="ASCH"/>
    <property type="match status" value="1"/>
</dbReference>
<dbReference type="PANTHER" id="PTHR39203">
    <property type="entry name" value="CYTOPLASMIC PROTEIN-RELATED"/>
    <property type="match status" value="1"/>
</dbReference>
<dbReference type="SUPFAM" id="SSF88697">
    <property type="entry name" value="PUA domain-like"/>
    <property type="match status" value="1"/>
</dbReference>
<gene>
    <name evidence="2" type="ORF">SAMN05428998_102108</name>
</gene>